<dbReference type="PANTHER" id="PTHR44591">
    <property type="entry name" value="STRESS RESPONSE REGULATOR PROTEIN 1"/>
    <property type="match status" value="1"/>
</dbReference>
<dbReference type="PROSITE" id="PS50110">
    <property type="entry name" value="RESPONSE_REGULATORY"/>
    <property type="match status" value="1"/>
</dbReference>
<dbReference type="InterPro" id="IPR050595">
    <property type="entry name" value="Bact_response_regulator"/>
</dbReference>
<accession>A0A0F3GIL6</accession>
<sequence length="254" mass="28673">MGKGSILILDDDSVITMSCKRILGAEGFDIVTANKGEEALNQLGRDQFDLLISDIRLPDINGIGVLKEAKIINPKTDVVMITGYPTLEDARACIKLGAFEYMEKPFTPDFMINIANKIFDKKGWVLRQSYINEFRDYIVPLRGAENPHIYYKEGVWARPMGDNLWEMGCDLRDQVSCGELMYVDFLRDLDYVKGGDPFARLLASSGRVVELLSPMSAEIKELNVKANDVLSSLMTNHLSEGWLLWLARVFPVER</sequence>
<feature type="domain" description="Response regulatory" evidence="4">
    <location>
        <begin position="5"/>
        <end position="119"/>
    </location>
</feature>
<dbReference type="SUPFAM" id="SSF52172">
    <property type="entry name" value="CheY-like"/>
    <property type="match status" value="1"/>
</dbReference>
<gene>
    <name evidence="5" type="ORF">MBAV_006021</name>
</gene>
<dbReference type="Gene3D" id="2.40.50.100">
    <property type="match status" value="1"/>
</dbReference>
<keyword evidence="5" id="KW-0238">DNA-binding</keyword>
<dbReference type="SUPFAM" id="SSF51230">
    <property type="entry name" value="Single hybrid motif"/>
    <property type="match status" value="1"/>
</dbReference>
<evidence type="ECO:0000256" key="3">
    <source>
        <dbReference type="PROSITE-ProRule" id="PRU00169"/>
    </source>
</evidence>
<dbReference type="Proteomes" id="UP000033423">
    <property type="component" value="Unassembled WGS sequence"/>
</dbReference>
<evidence type="ECO:0000313" key="6">
    <source>
        <dbReference type="Proteomes" id="UP000033423"/>
    </source>
</evidence>
<keyword evidence="2" id="KW-0902">Two-component regulatory system</keyword>
<evidence type="ECO:0000259" key="4">
    <source>
        <dbReference type="PROSITE" id="PS50110"/>
    </source>
</evidence>
<proteinExistence type="predicted"/>
<evidence type="ECO:0000256" key="1">
    <source>
        <dbReference type="ARBA" id="ARBA00022553"/>
    </source>
</evidence>
<dbReference type="GO" id="GO:0003677">
    <property type="term" value="F:DNA binding"/>
    <property type="evidence" value="ECO:0007669"/>
    <property type="project" value="UniProtKB-KW"/>
</dbReference>
<feature type="modified residue" description="4-aspartylphosphate" evidence="3">
    <location>
        <position position="54"/>
    </location>
</feature>
<dbReference type="SMART" id="SM00448">
    <property type="entry name" value="REC"/>
    <property type="match status" value="1"/>
</dbReference>
<comment type="caution">
    <text evidence="5">The sequence shown here is derived from an EMBL/GenBank/DDBJ whole genome shotgun (WGS) entry which is preliminary data.</text>
</comment>
<dbReference type="EMBL" id="LACI01002559">
    <property type="protein sequence ID" value="KJU81784.1"/>
    <property type="molecule type" value="Genomic_DNA"/>
</dbReference>
<keyword evidence="1 3" id="KW-0597">Phosphoprotein</keyword>
<organism evidence="5 6">
    <name type="scientific">Candidatus Magnetobacterium bavaricum</name>
    <dbReference type="NCBI Taxonomy" id="29290"/>
    <lineage>
        <taxon>Bacteria</taxon>
        <taxon>Pseudomonadati</taxon>
        <taxon>Nitrospirota</taxon>
        <taxon>Thermodesulfovibrionia</taxon>
        <taxon>Thermodesulfovibrionales</taxon>
        <taxon>Candidatus Magnetobacteriaceae</taxon>
        <taxon>Candidatus Magnetobacterium</taxon>
    </lineage>
</organism>
<reference evidence="5 6" key="1">
    <citation type="submission" date="2015-02" db="EMBL/GenBank/DDBJ databases">
        <title>Single-cell genomics of uncultivated deep-branching MTB reveals a conserved set of magnetosome genes.</title>
        <authorList>
            <person name="Kolinko S."/>
            <person name="Richter M."/>
            <person name="Glockner F.O."/>
            <person name="Brachmann A."/>
            <person name="Schuler D."/>
        </authorList>
    </citation>
    <scope>NUCLEOTIDE SEQUENCE [LARGE SCALE GENOMIC DNA]</scope>
    <source>
        <strain evidence="5">TM-1</strain>
    </source>
</reference>
<dbReference type="GO" id="GO:0000160">
    <property type="term" value="P:phosphorelay signal transduction system"/>
    <property type="evidence" value="ECO:0007669"/>
    <property type="project" value="UniProtKB-KW"/>
</dbReference>
<dbReference type="Gene3D" id="3.40.50.2300">
    <property type="match status" value="1"/>
</dbReference>
<dbReference type="PANTHER" id="PTHR44591:SF14">
    <property type="entry name" value="PROTEIN PILG"/>
    <property type="match status" value="1"/>
</dbReference>
<dbReference type="InterPro" id="IPR011053">
    <property type="entry name" value="Single_hybrid_motif"/>
</dbReference>
<protein>
    <submittedName>
        <fullName evidence="5">Sigma-54 dependent DNA-binding response regulator</fullName>
    </submittedName>
</protein>
<dbReference type="InterPro" id="IPR001789">
    <property type="entry name" value="Sig_transdc_resp-reg_receiver"/>
</dbReference>
<evidence type="ECO:0000256" key="2">
    <source>
        <dbReference type="ARBA" id="ARBA00023012"/>
    </source>
</evidence>
<name>A0A0F3GIL6_9BACT</name>
<dbReference type="Pfam" id="PF00072">
    <property type="entry name" value="Response_reg"/>
    <property type="match status" value="1"/>
</dbReference>
<evidence type="ECO:0000313" key="5">
    <source>
        <dbReference type="EMBL" id="KJU81784.1"/>
    </source>
</evidence>
<keyword evidence="6" id="KW-1185">Reference proteome</keyword>
<dbReference type="AlphaFoldDB" id="A0A0F3GIL6"/>
<dbReference type="InterPro" id="IPR011006">
    <property type="entry name" value="CheY-like_superfamily"/>
</dbReference>